<reference evidence="2 3" key="1">
    <citation type="submission" date="2018-03" db="EMBL/GenBank/DDBJ databases">
        <title>Ahniella affigens gen. nov., sp. nov., a gammaproteobacterium isolated from sandy soil near a stream.</title>
        <authorList>
            <person name="Ko Y."/>
            <person name="Kim J.-H."/>
        </authorList>
    </citation>
    <scope>NUCLEOTIDE SEQUENCE [LARGE SCALE GENOMIC DNA]</scope>
    <source>
        <strain evidence="2 3">D13</strain>
    </source>
</reference>
<organism evidence="2 3">
    <name type="scientific">Ahniella affigens</name>
    <dbReference type="NCBI Taxonomy" id="2021234"/>
    <lineage>
        <taxon>Bacteria</taxon>
        <taxon>Pseudomonadati</taxon>
        <taxon>Pseudomonadota</taxon>
        <taxon>Gammaproteobacteria</taxon>
        <taxon>Lysobacterales</taxon>
        <taxon>Rhodanobacteraceae</taxon>
        <taxon>Ahniella</taxon>
    </lineage>
</organism>
<evidence type="ECO:0000259" key="1">
    <source>
        <dbReference type="Pfam" id="PF18182"/>
    </source>
</evidence>
<dbReference type="Gene3D" id="3.30.70.270">
    <property type="match status" value="1"/>
</dbReference>
<proteinExistence type="predicted"/>
<dbReference type="InterPro" id="IPR040942">
    <property type="entry name" value="Minimal_Cpol"/>
</dbReference>
<dbReference type="Pfam" id="PF18182">
    <property type="entry name" value="mCpol"/>
    <property type="match status" value="1"/>
</dbReference>
<dbReference type="EMBL" id="CP027860">
    <property type="protein sequence ID" value="AVP95678.1"/>
    <property type="molecule type" value="Genomic_DNA"/>
</dbReference>
<dbReference type="AlphaFoldDB" id="A0A2P1PLD8"/>
<protein>
    <recommendedName>
        <fullName evidence="1">Minimal CRISPR polymerase domain-containing protein</fullName>
    </recommendedName>
</protein>
<feature type="domain" description="Minimal CRISPR polymerase" evidence="1">
    <location>
        <begin position="6"/>
        <end position="114"/>
    </location>
</feature>
<dbReference type="RefSeq" id="WP_106889607.1">
    <property type="nucleotide sequence ID" value="NZ_CP027860.1"/>
</dbReference>
<name>A0A2P1PLD8_9GAMM</name>
<dbReference type="Proteomes" id="UP000241074">
    <property type="component" value="Chromosome"/>
</dbReference>
<keyword evidence="3" id="KW-1185">Reference proteome</keyword>
<gene>
    <name evidence="2" type="ORF">C7S18_00025</name>
</gene>
<sequence>MNTDLYVLGDADQIRDGIDKRLLQGKLEELTAFSSALTKAIASLLQSFEEEMGATVIMAGGDDVLLRVSYERYSLDTNLSLAEEFHRSTGCTISFGVAEKLSDAYINLRKAKAEKSCVCFGGVHI</sequence>
<dbReference type="InterPro" id="IPR043128">
    <property type="entry name" value="Rev_trsase/Diguanyl_cyclase"/>
</dbReference>
<evidence type="ECO:0000313" key="2">
    <source>
        <dbReference type="EMBL" id="AVP95678.1"/>
    </source>
</evidence>
<reference evidence="2 3" key="2">
    <citation type="submission" date="2018-03" db="EMBL/GenBank/DDBJ databases">
        <authorList>
            <person name="Keele B.F."/>
        </authorList>
    </citation>
    <scope>NUCLEOTIDE SEQUENCE [LARGE SCALE GENOMIC DNA]</scope>
    <source>
        <strain evidence="2 3">D13</strain>
    </source>
</reference>
<accession>A0A2P1PLD8</accession>
<dbReference type="KEGG" id="xba:C7S18_00025"/>
<evidence type="ECO:0000313" key="3">
    <source>
        <dbReference type="Proteomes" id="UP000241074"/>
    </source>
</evidence>